<evidence type="ECO:0008006" key="4">
    <source>
        <dbReference type="Google" id="ProtNLM"/>
    </source>
</evidence>
<organism evidence="2 3">
    <name type="scientific">Aphanomyces astaci</name>
    <name type="common">Crayfish plague agent</name>
    <dbReference type="NCBI Taxonomy" id="112090"/>
    <lineage>
        <taxon>Eukaryota</taxon>
        <taxon>Sar</taxon>
        <taxon>Stramenopiles</taxon>
        <taxon>Oomycota</taxon>
        <taxon>Saprolegniomycetes</taxon>
        <taxon>Saprolegniales</taxon>
        <taxon>Verrucalvaceae</taxon>
        <taxon>Aphanomyces</taxon>
    </lineage>
</organism>
<protein>
    <recommendedName>
        <fullName evidence="4">TOG domain-containing protein</fullName>
    </recommendedName>
</protein>
<name>A0A6A5AL55_APHAT</name>
<reference evidence="2 3" key="1">
    <citation type="submission" date="2019-06" db="EMBL/GenBank/DDBJ databases">
        <title>Genomics analysis of Aphanomyces spp. identifies a new class of oomycete effector associated with host adaptation.</title>
        <authorList>
            <person name="Gaulin E."/>
        </authorList>
    </citation>
    <scope>NUCLEOTIDE SEQUENCE [LARGE SCALE GENOMIC DNA]</scope>
    <source>
        <strain evidence="2 3">E</strain>
    </source>
</reference>
<gene>
    <name evidence="2" type="ORF">AaE_003703</name>
</gene>
<dbReference type="GO" id="GO:0030951">
    <property type="term" value="P:establishment or maintenance of microtubule cytoskeleton polarity"/>
    <property type="evidence" value="ECO:0007669"/>
    <property type="project" value="InterPro"/>
</dbReference>
<dbReference type="GO" id="GO:0061863">
    <property type="term" value="F:microtubule plus end polymerase"/>
    <property type="evidence" value="ECO:0007669"/>
    <property type="project" value="InterPro"/>
</dbReference>
<comment type="caution">
    <text evidence="2">The sequence shown here is derived from an EMBL/GenBank/DDBJ whole genome shotgun (WGS) entry which is preliminary data.</text>
</comment>
<evidence type="ECO:0000313" key="3">
    <source>
        <dbReference type="Proteomes" id="UP000469452"/>
    </source>
</evidence>
<dbReference type="EMBL" id="VJMI01009214">
    <property type="protein sequence ID" value="KAF0759437.1"/>
    <property type="molecule type" value="Genomic_DNA"/>
</dbReference>
<dbReference type="Gene3D" id="1.25.10.10">
    <property type="entry name" value="Leucine-rich Repeat Variant"/>
    <property type="match status" value="2"/>
</dbReference>
<sequence length="245" mass="26041">MDLRSLVENTIDALSDKSTDAREKAQLLLVEVFKSVGRDAVVGGCRDILPAKMRTLKPIIDRAAATAFGGGDVVEGSKPTKPPVAATVSLSSSSSLVRANSAVSGGRTPAPLQSPKANLSRTTSLTASASVAVAAPSTTSTAALLISSDKLTRLERHRKNKWVFDAADPAELLARKGQLETEWSGLVNPSLRVKLFAVSYEKGMMQAIDDLSACVTSQPDEVFHSLDLILKWSTLRIVDNNVQAL</sequence>
<dbReference type="PANTHER" id="PTHR12609">
    <property type="entry name" value="MICROTUBULE ASSOCIATED PROTEIN XMAP215"/>
    <property type="match status" value="1"/>
</dbReference>
<accession>A0A6A5AL55</accession>
<feature type="non-terminal residue" evidence="2">
    <location>
        <position position="245"/>
    </location>
</feature>
<evidence type="ECO:0000256" key="1">
    <source>
        <dbReference type="SAM" id="MobiDB-lite"/>
    </source>
</evidence>
<dbReference type="Proteomes" id="UP000469452">
    <property type="component" value="Unassembled WGS sequence"/>
</dbReference>
<dbReference type="GO" id="GO:0007051">
    <property type="term" value="P:spindle organization"/>
    <property type="evidence" value="ECO:0007669"/>
    <property type="project" value="InterPro"/>
</dbReference>
<proteinExistence type="predicted"/>
<evidence type="ECO:0000313" key="2">
    <source>
        <dbReference type="EMBL" id="KAF0759437.1"/>
    </source>
</evidence>
<dbReference type="GO" id="GO:0046785">
    <property type="term" value="P:microtubule polymerization"/>
    <property type="evidence" value="ECO:0007669"/>
    <property type="project" value="InterPro"/>
</dbReference>
<feature type="region of interest" description="Disordered" evidence="1">
    <location>
        <begin position="100"/>
        <end position="119"/>
    </location>
</feature>
<dbReference type="AlphaFoldDB" id="A0A6A5AL55"/>
<dbReference type="GO" id="GO:0051010">
    <property type="term" value="F:microtubule plus-end binding"/>
    <property type="evidence" value="ECO:0007669"/>
    <property type="project" value="InterPro"/>
</dbReference>
<dbReference type="InterPro" id="IPR011989">
    <property type="entry name" value="ARM-like"/>
</dbReference>
<dbReference type="InterPro" id="IPR045110">
    <property type="entry name" value="XMAP215"/>
</dbReference>